<dbReference type="Proteomes" id="UP000468531">
    <property type="component" value="Unassembled WGS sequence"/>
</dbReference>
<evidence type="ECO:0000256" key="1">
    <source>
        <dbReference type="SAM" id="MobiDB-lite"/>
    </source>
</evidence>
<evidence type="ECO:0000259" key="2">
    <source>
        <dbReference type="Pfam" id="PF20254"/>
    </source>
</evidence>
<keyword evidence="4" id="KW-1185">Reference proteome</keyword>
<dbReference type="Pfam" id="PF13385">
    <property type="entry name" value="Laminin_G_3"/>
    <property type="match status" value="1"/>
</dbReference>
<protein>
    <submittedName>
        <fullName evidence="3">LamG domain-containing protein</fullName>
    </submittedName>
</protein>
<dbReference type="InterPro" id="IPR013320">
    <property type="entry name" value="ConA-like_dom_sf"/>
</dbReference>
<sequence>MAQVKLFGYSDRISVKPGEVIQFYVNADGTETAEAQLVRLIHGDQHPAGPGHVEQEIECPVNGRWRVEKQYTQVGSFLEAADTERRLALEGSFTLFAFVHPLWPQVGMRQCLLGRWDNDKNCGFGLGIKQNGLLEFWVGRGDEVDYLEAEVPLKANMWYFVAASLDAKTGRATLYQEGVVNRYNSVLGKVAPLDLSSHVSEVFRFRPKHLADTPFLMAGSRDWHEKRGHFVSQLYCGKIDRPGLFDRVLGRDELDLIRSGHRPPAKGMLAYWDTTHGYTDQGIGDTVTDVGPFNLHAKGYNRPVRAQTGWNWSGRNDCFRLAPDEYGGVEFHSDALIDCNWKQTKALKLPDNLRSGAYAMRLRAGPGTGLGEEYIPFFVRPKVPTGRIAFLVPTASYLAYANEHLSFDAPIVQGMTGMTPILTDIDVEMYKNPEFGHGCYDSWADGQGVCYSSYRRPVINMRPKYRISSMDITWQYPADLSVIAWLEHHNYDYDVLTDEDLDLEGVAALEPYRCVISGTHPEYYSERMMDATEDYIEGGGRYIYLGANGYYCNVAIRREEPWVLECRKFGDTWKAWEARPGEHYMATTGQKGGPWKCLGRPPQKIMGVGFVSEGFGRSEPFYRMPDSYDSSLSWITEGIEGEIIGDFGLAYDGAAGVELDRYDLTLGTPPNAKVIASSGGHTDNYITHVQVQLHQHPGITGSYDYRVRADMTYFAAPNDGAVFSCSSIAFGQALPVNGFENNVSRLLANVVNAFAKPGPLPDAARPEVTSPETAPAAS</sequence>
<feature type="domain" description="N,N-dimethylformamidase beta subunit-like C-terminal" evidence="2">
    <location>
        <begin position="308"/>
        <end position="738"/>
    </location>
</feature>
<gene>
    <name evidence="3" type="ORF">FNJ47_10880</name>
</gene>
<accession>A0A6P1BDH3</accession>
<proteinExistence type="predicted"/>
<evidence type="ECO:0000313" key="3">
    <source>
        <dbReference type="EMBL" id="NEU96323.1"/>
    </source>
</evidence>
<dbReference type="RefSeq" id="WP_163153057.1">
    <property type="nucleotide sequence ID" value="NZ_VKHP01000032.1"/>
</dbReference>
<feature type="region of interest" description="Disordered" evidence="1">
    <location>
        <begin position="759"/>
        <end position="778"/>
    </location>
</feature>
<evidence type="ECO:0000313" key="4">
    <source>
        <dbReference type="Proteomes" id="UP000468531"/>
    </source>
</evidence>
<dbReference type="InterPro" id="IPR046540">
    <property type="entry name" value="DMFA2_C"/>
</dbReference>
<organism evidence="3 4">
    <name type="scientific">Bradyrhizobium uaiense</name>
    <dbReference type="NCBI Taxonomy" id="2594946"/>
    <lineage>
        <taxon>Bacteria</taxon>
        <taxon>Pseudomonadati</taxon>
        <taxon>Pseudomonadota</taxon>
        <taxon>Alphaproteobacteria</taxon>
        <taxon>Hyphomicrobiales</taxon>
        <taxon>Nitrobacteraceae</taxon>
        <taxon>Bradyrhizobium</taxon>
    </lineage>
</organism>
<dbReference type="EMBL" id="VKHP01000032">
    <property type="protein sequence ID" value="NEU96323.1"/>
    <property type="molecule type" value="Genomic_DNA"/>
</dbReference>
<comment type="caution">
    <text evidence="3">The sequence shown here is derived from an EMBL/GenBank/DDBJ whole genome shotgun (WGS) entry which is preliminary data.</text>
</comment>
<dbReference type="SUPFAM" id="SSF49899">
    <property type="entry name" value="Concanavalin A-like lectins/glucanases"/>
    <property type="match status" value="1"/>
</dbReference>
<dbReference type="Pfam" id="PF20254">
    <property type="entry name" value="DMFA2_C"/>
    <property type="match status" value="1"/>
</dbReference>
<name>A0A6P1BDH3_9BRAD</name>
<reference evidence="3 4" key="1">
    <citation type="journal article" date="2020" name="Arch. Microbiol.">
        <title>Bradyrhizobium uaiense sp. nov., a new highly efficient cowpea symbiont.</title>
        <authorList>
            <person name="Cabral Michel D."/>
            <person name="Azarias Guimaraes A."/>
            <person name="Martins da Costa E."/>
            <person name="Soares de Carvalho T."/>
            <person name="Balsanelli E."/>
            <person name="Willems A."/>
            <person name="Maltempi de Souza E."/>
            <person name="de Souza Moreira F.M."/>
        </authorList>
    </citation>
    <scope>NUCLEOTIDE SEQUENCE [LARGE SCALE GENOMIC DNA]</scope>
    <source>
        <strain evidence="3 4">UFLA 03-164</strain>
    </source>
</reference>
<dbReference type="Gene3D" id="2.60.120.200">
    <property type="match status" value="1"/>
</dbReference>
<dbReference type="AlphaFoldDB" id="A0A6P1BDH3"/>